<evidence type="ECO:0000313" key="6">
    <source>
        <dbReference type="Proteomes" id="UP000664048"/>
    </source>
</evidence>
<evidence type="ECO:0000313" key="3">
    <source>
        <dbReference type="EMBL" id="MBK1932239.1"/>
    </source>
</evidence>
<dbReference type="EMBL" id="JAGEMX010000009">
    <property type="protein sequence ID" value="MBO1832921.1"/>
    <property type="molecule type" value="Genomic_DNA"/>
</dbReference>
<evidence type="ECO:0008006" key="8">
    <source>
        <dbReference type="Google" id="ProtNLM"/>
    </source>
</evidence>
<sequence length="97" mass="10820">MSKDHQLREEIRESVDEGLIVFVRFLADVVLISALSLVIGASALLLGRVFDGVEQVTHDPLQAHVLFAFHLMMLALHVAAALWVGIRGLKRFVKRFA</sequence>
<proteinExistence type="predicted"/>
<evidence type="ECO:0000313" key="4">
    <source>
        <dbReference type="EMBL" id="MBO1832921.1"/>
    </source>
</evidence>
<feature type="transmembrane region" description="Helical" evidence="1">
    <location>
        <begin position="21"/>
        <end position="45"/>
    </location>
</feature>
<organism evidence="2">
    <name type="scientific">Burkholderia contaminans</name>
    <dbReference type="NCBI Taxonomy" id="488447"/>
    <lineage>
        <taxon>Bacteria</taxon>
        <taxon>Pseudomonadati</taxon>
        <taxon>Pseudomonadota</taxon>
        <taxon>Betaproteobacteria</taxon>
        <taxon>Burkholderiales</taxon>
        <taxon>Burkholderiaceae</taxon>
        <taxon>Burkholderia</taxon>
        <taxon>Burkholderia cepacia complex</taxon>
    </lineage>
</organism>
<keyword evidence="1" id="KW-1133">Transmembrane helix</keyword>
<name>A0A250LL16_9BURK</name>
<evidence type="ECO:0000313" key="2">
    <source>
        <dbReference type="EMBL" id="BBA45265.1"/>
    </source>
</evidence>
<keyword evidence="6" id="KW-1185">Reference proteome</keyword>
<feature type="transmembrane region" description="Helical" evidence="1">
    <location>
        <begin position="65"/>
        <end position="86"/>
    </location>
</feature>
<reference evidence="3" key="3">
    <citation type="submission" date="2021-01" db="EMBL/GenBank/DDBJ databases">
        <title>Outbreak of Burkholderia contaminns endophthalmitis traced to a clinical ventilation system.</title>
        <authorList>
            <person name="Lipuma J."/>
            <person name="Spilker T."/>
            <person name="Kratholm J."/>
        </authorList>
    </citation>
    <scope>NUCLEOTIDE SEQUENCE</scope>
    <source>
        <strain evidence="3">HI4954</strain>
    </source>
</reference>
<dbReference type="EMBL" id="AP018360">
    <property type="protein sequence ID" value="BBA45265.1"/>
    <property type="molecule type" value="Genomic_DNA"/>
</dbReference>
<protein>
    <recommendedName>
        <fullName evidence="8">DUF4405 domain-containing protein</fullName>
    </recommendedName>
</protein>
<dbReference type="Proteomes" id="UP001220209">
    <property type="component" value="Plasmid unnamed1"/>
</dbReference>
<reference evidence="2" key="1">
    <citation type="journal article" date="2016" name="Biosci. Biotechnol. Biochem.">
        <title>Bioconversion of AHX to AOH by resting cells of Burkholderia contaminans CH-1.</title>
        <authorList>
            <person name="Choi J.H."/>
            <person name="Kikuchi A."/>
            <person name="Pumkaeo P."/>
            <person name="Hirai H."/>
            <person name="Tokuyama S."/>
            <person name="Kawagishi H."/>
        </authorList>
    </citation>
    <scope>NUCLEOTIDE SEQUENCE</scope>
    <source>
        <strain evidence="2">CH-1</strain>
        <plasmid evidence="2">pBC453</plasmid>
    </source>
</reference>
<dbReference type="RefSeq" id="WP_046543947.1">
    <property type="nucleotide sequence ID" value="NZ_AP018360.1"/>
</dbReference>
<dbReference type="Proteomes" id="UP000611459">
    <property type="component" value="Unassembled WGS sequence"/>
</dbReference>
<geneLocation type="plasmid" evidence="2">
    <name>pBC453</name>
</geneLocation>
<dbReference type="EMBL" id="CP090643">
    <property type="protein sequence ID" value="WFN23540.1"/>
    <property type="molecule type" value="Genomic_DNA"/>
</dbReference>
<reference evidence="5 7" key="5">
    <citation type="submission" date="2021-12" db="EMBL/GenBank/DDBJ databases">
        <title>Genomic and phenotypic characterization of three Burkholderia contaminans isolates recovered from different sources.</title>
        <authorList>
            <person name="Lopez De Volder A."/>
            <person name="Fan Y."/>
            <person name="Nunvar J."/>
            <person name="Herrera T."/>
            <person name="Timp W."/>
            <person name="Degrossi J."/>
        </authorList>
    </citation>
    <scope>NUCLEOTIDE SEQUENCE [LARGE SCALE GENOMIC DNA]</scope>
    <source>
        <strain evidence="5 7">LMG 23361</strain>
        <plasmid evidence="5 7">unnamed1</plasmid>
    </source>
</reference>
<accession>A0A250LL16</accession>
<keyword evidence="2" id="KW-0614">Plasmid</keyword>
<evidence type="ECO:0000313" key="5">
    <source>
        <dbReference type="EMBL" id="WFN23540.1"/>
    </source>
</evidence>
<geneLocation type="plasmid" evidence="5 7">
    <name>unnamed1</name>
</geneLocation>
<reference evidence="4 6" key="4">
    <citation type="submission" date="2021-03" db="EMBL/GenBank/DDBJ databases">
        <title>Clinical course, treatment and visual outcome of an outbreak of Burkholderia contaminans endophthalmitis following cataract surgery.</title>
        <authorList>
            <person name="Lind C."/>
            <person name="Olsen K."/>
            <person name="Angelsen N.K."/>
            <person name="Krefting E.A."/>
            <person name="Fossen K."/>
            <person name="Gravningen K."/>
            <person name="Depoorter E."/>
            <person name="Vandamme P."/>
            <person name="Bertelsen G."/>
        </authorList>
    </citation>
    <scope>NUCLEOTIDE SEQUENCE [LARGE SCALE GENOMIC DNA]</scope>
    <source>
        <strain evidence="4 6">51242556</strain>
    </source>
</reference>
<dbReference type="OrthoDB" id="9921930at2"/>
<keyword evidence="1" id="KW-0812">Transmembrane</keyword>
<keyword evidence="1" id="KW-0472">Membrane</keyword>
<dbReference type="EMBL" id="JAENIB010000007">
    <property type="protein sequence ID" value="MBK1932239.1"/>
    <property type="molecule type" value="Genomic_DNA"/>
</dbReference>
<evidence type="ECO:0000313" key="7">
    <source>
        <dbReference type="Proteomes" id="UP001220209"/>
    </source>
</evidence>
<reference evidence="2" key="2">
    <citation type="journal article" date="2017" name="Genome Announc.">
        <title>High-Quality Draft Genome Sequence of Burkholderia contaminans CH-1, a Gram-Negative Bacterium That Metabolizes 2-Azahypoxanthine, a Plant Growth-Regulating Compound.</title>
        <authorList>
            <person name="Choi J.-H."/>
            <person name="Sugiura H."/>
            <person name="Moriuchi R."/>
            <person name="Kawagishi H."/>
            <person name="Dohra H."/>
        </authorList>
    </citation>
    <scope>NUCLEOTIDE SEQUENCE</scope>
    <source>
        <strain evidence="2">CH-1</strain>
        <plasmid evidence="2">pBC453</plasmid>
    </source>
</reference>
<dbReference type="AlphaFoldDB" id="A0A250LL16"/>
<evidence type="ECO:0000256" key="1">
    <source>
        <dbReference type="SAM" id="Phobius"/>
    </source>
</evidence>
<dbReference type="Proteomes" id="UP000664048">
    <property type="component" value="Unassembled WGS sequence"/>
</dbReference>
<gene>
    <name evidence="2" type="ORF">BCCH1_77760</name>
    <name evidence="4" type="ORF">J4M89_26390</name>
    <name evidence="3" type="ORF">JIN94_20315</name>
    <name evidence="5" type="ORF">LXE91_39050</name>
</gene>